<dbReference type="AlphaFoldDB" id="A0A7W6HER1"/>
<sequence length="561" mass="60572">MPTASTIKIAETLDLLDGPQKNFSVGFQAGQYAFWLGSGISRDRVAGLDGVLSKLLENLRLRITGADCEHHRAFESILGLADLSAAERAQLDLAQPVASWPIHDALIDRLWNKYSKVLGTEVQGRPFDYLLWDVLEFATTFAAQKADAEHLAIAMLVLEGVVSDLATANWDGLLEAAMVELGRPNETFRVAVTGGDLHGPLGIGTLYKFHGCANRAIANEAEYRPLLVAREAAITHWAQNQRFTQMREQLRALIARSRTLMIGLSGQDTNIQQLFGANGWVWNSVPAPIVFAAQELSEGQKSILEGAYQGDYEANRDQIRTDATLPAFGKPLLLALLLRTMFGKLAALASLLTSPAIGAAGKQSLVKGLEALERAAAQAGNANRYECARTIAALMGRVTEQFLGGPGSAGRRPYMPLSVQPAHLMQQDPAVGFSGRPEAAAALGLIGQGLVANQWSIAVDDPEQPTSGALRLVAPKAQARVFLAANDENINQLVASGAFDEVDDDVIVICSRKVTPRQQRSPSKSWRTRKVPPRYVSVSDLLEGSASFDEVQGRFNSEVGL</sequence>
<accession>A0A7W6HER1</accession>
<evidence type="ECO:0000313" key="1">
    <source>
        <dbReference type="EMBL" id="MBB4003880.1"/>
    </source>
</evidence>
<dbReference type="Proteomes" id="UP000588647">
    <property type="component" value="Unassembled WGS sequence"/>
</dbReference>
<dbReference type="RefSeq" id="WP_183209338.1">
    <property type="nucleotide sequence ID" value="NZ_JAAAMM010000004.1"/>
</dbReference>
<gene>
    <name evidence="1" type="ORF">GGR03_002968</name>
</gene>
<proteinExistence type="predicted"/>
<evidence type="ECO:0000313" key="2">
    <source>
        <dbReference type="Proteomes" id="UP000588647"/>
    </source>
</evidence>
<reference evidence="1 2" key="1">
    <citation type="submission" date="2020-08" db="EMBL/GenBank/DDBJ databases">
        <title>Genomic Encyclopedia of Type Strains, Phase IV (KMG-IV): sequencing the most valuable type-strain genomes for metagenomic binning, comparative biology and taxonomic classification.</title>
        <authorList>
            <person name="Goeker M."/>
        </authorList>
    </citation>
    <scope>NUCLEOTIDE SEQUENCE [LARGE SCALE GENOMIC DNA]</scope>
    <source>
        <strain evidence="1 2">DSM 103570</strain>
    </source>
</reference>
<keyword evidence="2" id="KW-1185">Reference proteome</keyword>
<organism evidence="1 2">
    <name type="scientific">Aurantimonas endophytica</name>
    <dbReference type="NCBI Taxonomy" id="1522175"/>
    <lineage>
        <taxon>Bacteria</taxon>
        <taxon>Pseudomonadati</taxon>
        <taxon>Pseudomonadota</taxon>
        <taxon>Alphaproteobacteria</taxon>
        <taxon>Hyphomicrobiales</taxon>
        <taxon>Aurantimonadaceae</taxon>
        <taxon>Aurantimonas</taxon>
    </lineage>
</organism>
<evidence type="ECO:0008006" key="3">
    <source>
        <dbReference type="Google" id="ProtNLM"/>
    </source>
</evidence>
<protein>
    <recommendedName>
        <fullName evidence="3">SIR2-like protein</fullName>
    </recommendedName>
</protein>
<comment type="caution">
    <text evidence="1">The sequence shown here is derived from an EMBL/GenBank/DDBJ whole genome shotgun (WGS) entry which is preliminary data.</text>
</comment>
<dbReference type="InterPro" id="IPR029035">
    <property type="entry name" value="DHS-like_NAD/FAD-binding_dom"/>
</dbReference>
<dbReference type="EMBL" id="JACIEM010000004">
    <property type="protein sequence ID" value="MBB4003880.1"/>
    <property type="molecule type" value="Genomic_DNA"/>
</dbReference>
<dbReference type="SUPFAM" id="SSF52467">
    <property type="entry name" value="DHS-like NAD/FAD-binding domain"/>
    <property type="match status" value="1"/>
</dbReference>
<name>A0A7W6HER1_9HYPH</name>
<dbReference type="Pfam" id="PF13289">
    <property type="entry name" value="SIR2_2"/>
    <property type="match status" value="1"/>
</dbReference>